<feature type="chain" id="PRO_5028888904" evidence="1">
    <location>
        <begin position="24"/>
        <end position="126"/>
    </location>
</feature>
<reference evidence="2 3" key="1">
    <citation type="submission" date="2020-04" db="EMBL/GenBank/DDBJ databases">
        <authorList>
            <consortium name="Desulfovibrio sp. FSS-1 genome sequencing consortium"/>
            <person name="Shimoshige H."/>
            <person name="Kobayashi H."/>
            <person name="Maekawa T."/>
        </authorList>
    </citation>
    <scope>NUCLEOTIDE SEQUENCE [LARGE SCALE GENOMIC DNA]</scope>
    <source>
        <strain evidence="2 3">SIID29052-01</strain>
    </source>
</reference>
<keyword evidence="3" id="KW-1185">Reference proteome</keyword>
<dbReference type="RefSeq" id="WP_173080592.1">
    <property type="nucleotide sequence ID" value="NZ_BLTE01000001.1"/>
</dbReference>
<dbReference type="EMBL" id="BLTE01000001">
    <property type="protein sequence ID" value="GFK92475.1"/>
    <property type="molecule type" value="Genomic_DNA"/>
</dbReference>
<keyword evidence="1" id="KW-0732">Signal</keyword>
<feature type="signal peptide" evidence="1">
    <location>
        <begin position="1"/>
        <end position="23"/>
    </location>
</feature>
<evidence type="ECO:0000313" key="3">
    <source>
        <dbReference type="Proteomes" id="UP000494245"/>
    </source>
</evidence>
<gene>
    <name evidence="2" type="ORF">NNJEOMEG_00300</name>
</gene>
<sequence>MRLFKIVVLVAVLAAVSVGSAIAKAPASYAGTYGFKSEAAKGSLKLTRVKGAQHAYEVLMVAKDGATCSMEGFITIEDGVGISTDDPKCRFSLTFEKGNARLDSGKACNQCGGKASIDGVYKKGMK</sequence>
<evidence type="ECO:0000313" key="2">
    <source>
        <dbReference type="EMBL" id="GFK92475.1"/>
    </source>
</evidence>
<dbReference type="AlphaFoldDB" id="A0A6V8LW32"/>
<comment type="caution">
    <text evidence="2">The sequence shown here is derived from an EMBL/GenBank/DDBJ whole genome shotgun (WGS) entry which is preliminary data.</text>
</comment>
<proteinExistence type="predicted"/>
<protein>
    <submittedName>
        <fullName evidence="2">Uncharacterized protein</fullName>
    </submittedName>
</protein>
<evidence type="ECO:0000256" key="1">
    <source>
        <dbReference type="SAM" id="SignalP"/>
    </source>
</evidence>
<accession>A0A6V8LW32</accession>
<name>A0A6V8LW32_9BACT</name>
<dbReference type="Proteomes" id="UP000494245">
    <property type="component" value="Unassembled WGS sequence"/>
</dbReference>
<organism evidence="2 3">
    <name type="scientific">Fundidesulfovibrio magnetotacticus</name>
    <dbReference type="NCBI Taxonomy" id="2730080"/>
    <lineage>
        <taxon>Bacteria</taxon>
        <taxon>Pseudomonadati</taxon>
        <taxon>Thermodesulfobacteriota</taxon>
        <taxon>Desulfovibrionia</taxon>
        <taxon>Desulfovibrionales</taxon>
        <taxon>Desulfovibrionaceae</taxon>
        <taxon>Fundidesulfovibrio</taxon>
    </lineage>
</organism>
<reference evidence="2 3" key="2">
    <citation type="submission" date="2020-05" db="EMBL/GenBank/DDBJ databases">
        <title>Draft genome sequence of Desulfovibrio sp. strainFSS-1.</title>
        <authorList>
            <person name="Shimoshige H."/>
            <person name="Kobayashi H."/>
            <person name="Maekawa T."/>
        </authorList>
    </citation>
    <scope>NUCLEOTIDE SEQUENCE [LARGE SCALE GENOMIC DNA]</scope>
    <source>
        <strain evidence="2 3">SIID29052-01</strain>
    </source>
</reference>